<dbReference type="InterPro" id="IPR038050">
    <property type="entry name" value="Neuro_actylchol_rec"/>
</dbReference>
<sequence length="659" mass="74472">MASSVMSIGRLISCLIYLLILLLGKLAPPSSTTGLWCDATAIGSSSSSSSSSSRSRAIIGRRCGIADYGHDGIMSRFNPLHSIILHDDYQNNKTAITSLRRKLQWSGRNLKREFTSSSDFLTDRDGNNSISDSNITSIEEIDGIRDGNNINSNNNSNSNNNCTICRGGDGITFLKDKIPNIRINENETPELMNLTCQDWQDIILPSFIPEDECHNHKSYQGMFTMCCRSEKPRYQCEQNIHNHIFSSDRDYNIAVPPIVSYDEPLFVNTDVVLEYPEEIEVMTGTARIFVSIVMEWKDPRLAWEINEENCADYINVYTGYDQETASIWIPDFDLLNNQVENVQGFAASQAVVSSDGTVTWGHSGSIKAMCQYRGLSSIPFDILGCQFVFGGRSRQDANAIAYRFFREDVVNVGQNEMIYSEFLLVPELFEKAMHDASIIISILSDQKPTIFTISFYVSFLVFLLDMRIGERLGFGMALALVVVAQQIITSSLIPVSDQRLWIDKFVGWSFYWVIFGLVQSVLIGFIFYLREDRETREAERRRSTISIGPREELMESLAVVAAADKSEYPRPPSQKDICGDTMNSSSKPTSVDKKKKDSWFHTCSLRKLDSITVSTYTLFIILMYLTNKHGRWVKNEVDWLNATTPYANIEHDNGDPNSR</sequence>
<evidence type="ECO:0000256" key="1">
    <source>
        <dbReference type="ARBA" id="ARBA00004141"/>
    </source>
</evidence>
<feature type="transmembrane region" description="Helical" evidence="3">
    <location>
        <begin position="505"/>
        <end position="529"/>
    </location>
</feature>
<dbReference type="Pfam" id="PF02931">
    <property type="entry name" value="Neur_chan_LBD"/>
    <property type="match status" value="1"/>
</dbReference>
<reference evidence="6 7" key="1">
    <citation type="submission" date="2016-09" db="EMBL/GenBank/DDBJ databases">
        <title>Extensive genetic diversity and differential bi-allelic expression allows diatom success in the polar Southern Ocean.</title>
        <authorList>
            <consortium name="DOE Joint Genome Institute"/>
            <person name="Mock T."/>
            <person name="Otillar R.P."/>
            <person name="Strauss J."/>
            <person name="Dupont C."/>
            <person name="Frickenhaus S."/>
            <person name="Maumus F."/>
            <person name="Mcmullan M."/>
            <person name="Sanges R."/>
            <person name="Schmutz J."/>
            <person name="Toseland A."/>
            <person name="Valas R."/>
            <person name="Veluchamy A."/>
            <person name="Ward B.J."/>
            <person name="Allen A."/>
            <person name="Barry K."/>
            <person name="Falciatore A."/>
            <person name="Ferrante M."/>
            <person name="Fortunato A.E."/>
            <person name="Gloeckner G."/>
            <person name="Gruber A."/>
            <person name="Hipkin R."/>
            <person name="Janech M."/>
            <person name="Kroth P."/>
            <person name="Leese F."/>
            <person name="Lindquist E."/>
            <person name="Lyon B.R."/>
            <person name="Martin J."/>
            <person name="Mayer C."/>
            <person name="Parker M."/>
            <person name="Quesneville H."/>
            <person name="Raymond J."/>
            <person name="Uhlig C."/>
            <person name="Valentin K.U."/>
            <person name="Worden A.Z."/>
            <person name="Armbrust E.V."/>
            <person name="Bowler C."/>
            <person name="Green B."/>
            <person name="Moulton V."/>
            <person name="Van Oosterhout C."/>
            <person name="Grigoriev I."/>
        </authorList>
    </citation>
    <scope>NUCLEOTIDE SEQUENCE [LARGE SCALE GENOMIC DNA]</scope>
    <source>
        <strain evidence="6 7">CCMP1102</strain>
    </source>
</reference>
<keyword evidence="3" id="KW-0812">Transmembrane</keyword>
<protein>
    <recommendedName>
        <fullName evidence="5">Neurotransmitter-gated ion-channel ligand-binding domain-containing protein</fullName>
    </recommendedName>
</protein>
<dbReference type="SUPFAM" id="SSF63712">
    <property type="entry name" value="Nicotinic receptor ligand binding domain-like"/>
    <property type="match status" value="1"/>
</dbReference>
<feature type="signal peptide" evidence="4">
    <location>
        <begin position="1"/>
        <end position="34"/>
    </location>
</feature>
<evidence type="ECO:0000256" key="4">
    <source>
        <dbReference type="SAM" id="SignalP"/>
    </source>
</evidence>
<dbReference type="GO" id="GO:0005230">
    <property type="term" value="F:extracellular ligand-gated monoatomic ion channel activity"/>
    <property type="evidence" value="ECO:0007669"/>
    <property type="project" value="InterPro"/>
</dbReference>
<evidence type="ECO:0000259" key="5">
    <source>
        <dbReference type="Pfam" id="PF02931"/>
    </source>
</evidence>
<dbReference type="InterPro" id="IPR036734">
    <property type="entry name" value="Neur_chan_lig-bd_sf"/>
</dbReference>
<feature type="region of interest" description="Disordered" evidence="2">
    <location>
        <begin position="567"/>
        <end position="593"/>
    </location>
</feature>
<keyword evidence="7" id="KW-1185">Reference proteome</keyword>
<dbReference type="Proteomes" id="UP000095751">
    <property type="component" value="Unassembled WGS sequence"/>
</dbReference>
<dbReference type="InterPro" id="IPR006202">
    <property type="entry name" value="Neur_chan_lig-bd"/>
</dbReference>
<evidence type="ECO:0000313" key="7">
    <source>
        <dbReference type="Proteomes" id="UP000095751"/>
    </source>
</evidence>
<proteinExistence type="predicted"/>
<accession>A0A1E7EYJ9</accession>
<feature type="chain" id="PRO_5009192499" description="Neurotransmitter-gated ion-channel ligand-binding domain-containing protein" evidence="4">
    <location>
        <begin position="35"/>
        <end position="659"/>
    </location>
</feature>
<feature type="transmembrane region" description="Helical" evidence="3">
    <location>
        <begin position="448"/>
        <end position="465"/>
    </location>
</feature>
<gene>
    <name evidence="6" type="ORF">FRACYDRAFT_246789</name>
</gene>
<dbReference type="Gene3D" id="1.20.58.390">
    <property type="entry name" value="Neurotransmitter-gated ion-channel transmembrane domain"/>
    <property type="match status" value="1"/>
</dbReference>
<keyword evidence="3" id="KW-0472">Membrane</keyword>
<dbReference type="AlphaFoldDB" id="A0A1E7EYJ9"/>
<evidence type="ECO:0000256" key="3">
    <source>
        <dbReference type="SAM" id="Phobius"/>
    </source>
</evidence>
<feature type="transmembrane region" description="Helical" evidence="3">
    <location>
        <begin position="472"/>
        <end position="493"/>
    </location>
</feature>
<evidence type="ECO:0000256" key="2">
    <source>
        <dbReference type="SAM" id="MobiDB-lite"/>
    </source>
</evidence>
<comment type="subcellular location">
    <subcellularLocation>
        <location evidence="1">Membrane</location>
        <topology evidence="1">Multi-pass membrane protein</topology>
    </subcellularLocation>
</comment>
<name>A0A1E7EYJ9_9STRA</name>
<dbReference type="InParanoid" id="A0A1E7EYJ9"/>
<dbReference type="OrthoDB" id="192269at2759"/>
<dbReference type="SUPFAM" id="SSF90112">
    <property type="entry name" value="Neurotransmitter-gated ion-channel transmembrane pore"/>
    <property type="match status" value="1"/>
</dbReference>
<dbReference type="Gene3D" id="2.70.170.10">
    <property type="entry name" value="Neurotransmitter-gated ion-channel ligand-binding domain"/>
    <property type="match status" value="1"/>
</dbReference>
<keyword evidence="4" id="KW-0732">Signal</keyword>
<keyword evidence="3" id="KW-1133">Transmembrane helix</keyword>
<dbReference type="KEGG" id="fcy:FRACYDRAFT_246789"/>
<feature type="domain" description="Neurotransmitter-gated ion-channel ligand-binding" evidence="5">
    <location>
        <begin position="239"/>
        <end position="423"/>
    </location>
</feature>
<dbReference type="InterPro" id="IPR036719">
    <property type="entry name" value="Neuro-gated_channel_TM_sf"/>
</dbReference>
<evidence type="ECO:0000313" key="6">
    <source>
        <dbReference type="EMBL" id="OEU10914.1"/>
    </source>
</evidence>
<dbReference type="EMBL" id="KV784370">
    <property type="protein sequence ID" value="OEU10914.1"/>
    <property type="molecule type" value="Genomic_DNA"/>
</dbReference>
<organism evidence="6 7">
    <name type="scientific">Fragilariopsis cylindrus CCMP1102</name>
    <dbReference type="NCBI Taxonomy" id="635003"/>
    <lineage>
        <taxon>Eukaryota</taxon>
        <taxon>Sar</taxon>
        <taxon>Stramenopiles</taxon>
        <taxon>Ochrophyta</taxon>
        <taxon>Bacillariophyta</taxon>
        <taxon>Bacillariophyceae</taxon>
        <taxon>Bacillariophycidae</taxon>
        <taxon>Bacillariales</taxon>
        <taxon>Bacillariaceae</taxon>
        <taxon>Fragilariopsis</taxon>
    </lineage>
</organism>
<dbReference type="GO" id="GO:0016020">
    <property type="term" value="C:membrane"/>
    <property type="evidence" value="ECO:0007669"/>
    <property type="project" value="UniProtKB-SubCell"/>
</dbReference>